<dbReference type="Pfam" id="PF00560">
    <property type="entry name" value="LRR_1"/>
    <property type="match status" value="3"/>
</dbReference>
<evidence type="ECO:0000256" key="3">
    <source>
        <dbReference type="ARBA" id="ARBA00012513"/>
    </source>
</evidence>
<evidence type="ECO:0000256" key="13">
    <source>
        <dbReference type="ARBA" id="ARBA00022989"/>
    </source>
</evidence>
<dbReference type="Pfam" id="PF08263">
    <property type="entry name" value="LRRNT_2"/>
    <property type="match status" value="2"/>
</dbReference>
<keyword evidence="15" id="KW-1015">Disulfide bond</keyword>
<feature type="transmembrane region" description="Helical" evidence="22">
    <location>
        <begin position="519"/>
        <end position="543"/>
    </location>
</feature>
<keyword evidence="5" id="KW-0433">Leucine-rich repeat</keyword>
<dbReference type="SMART" id="SM00369">
    <property type="entry name" value="LRR_TYP"/>
    <property type="match status" value="5"/>
</dbReference>
<evidence type="ECO:0000256" key="1">
    <source>
        <dbReference type="ARBA" id="ARBA00004167"/>
    </source>
</evidence>
<dbReference type="InterPro" id="IPR052422">
    <property type="entry name" value="Auxin_Ser/Thr_Kinase"/>
</dbReference>
<dbReference type="GO" id="GO:0006952">
    <property type="term" value="P:defense response"/>
    <property type="evidence" value="ECO:0007669"/>
    <property type="project" value="UniProtKB-ARBA"/>
</dbReference>
<dbReference type="SUPFAM" id="SSF52058">
    <property type="entry name" value="L domain-like"/>
    <property type="match status" value="1"/>
</dbReference>
<comment type="catalytic activity">
    <reaction evidence="19">
        <text>L-seryl-[protein] + ATP = O-phospho-L-seryl-[protein] + ADP + H(+)</text>
        <dbReference type="Rhea" id="RHEA:17989"/>
        <dbReference type="Rhea" id="RHEA-COMP:9863"/>
        <dbReference type="Rhea" id="RHEA-COMP:11604"/>
        <dbReference type="ChEBI" id="CHEBI:15378"/>
        <dbReference type="ChEBI" id="CHEBI:29999"/>
        <dbReference type="ChEBI" id="CHEBI:30616"/>
        <dbReference type="ChEBI" id="CHEBI:83421"/>
        <dbReference type="ChEBI" id="CHEBI:456216"/>
        <dbReference type="EC" id="2.7.11.1"/>
    </reaction>
</comment>
<evidence type="ECO:0000256" key="14">
    <source>
        <dbReference type="ARBA" id="ARBA00023136"/>
    </source>
</evidence>
<keyword evidence="26" id="KW-1185">Reference proteome</keyword>
<evidence type="ECO:0000256" key="20">
    <source>
        <dbReference type="PROSITE-ProRule" id="PRU10141"/>
    </source>
</evidence>
<organism evidence="25 26">
    <name type="scientific">Rhododendron griersonianum</name>
    <dbReference type="NCBI Taxonomy" id="479676"/>
    <lineage>
        <taxon>Eukaryota</taxon>
        <taxon>Viridiplantae</taxon>
        <taxon>Streptophyta</taxon>
        <taxon>Embryophyta</taxon>
        <taxon>Tracheophyta</taxon>
        <taxon>Spermatophyta</taxon>
        <taxon>Magnoliopsida</taxon>
        <taxon>eudicotyledons</taxon>
        <taxon>Gunneridae</taxon>
        <taxon>Pentapetalae</taxon>
        <taxon>asterids</taxon>
        <taxon>Ericales</taxon>
        <taxon>Ericaceae</taxon>
        <taxon>Ericoideae</taxon>
        <taxon>Rhodoreae</taxon>
        <taxon>Rhododendron</taxon>
    </lineage>
</organism>
<keyword evidence="6" id="KW-0808">Transferase</keyword>
<feature type="compositionally biased region" description="Basic residues" evidence="21">
    <location>
        <begin position="551"/>
        <end position="563"/>
    </location>
</feature>
<evidence type="ECO:0000256" key="6">
    <source>
        <dbReference type="ARBA" id="ARBA00022679"/>
    </source>
</evidence>
<dbReference type="GO" id="GO:0016020">
    <property type="term" value="C:membrane"/>
    <property type="evidence" value="ECO:0007669"/>
    <property type="project" value="UniProtKB-SubCell"/>
</dbReference>
<evidence type="ECO:0000256" key="21">
    <source>
        <dbReference type="SAM" id="MobiDB-lite"/>
    </source>
</evidence>
<dbReference type="InterPro" id="IPR011009">
    <property type="entry name" value="Kinase-like_dom_sf"/>
</dbReference>
<dbReference type="Pfam" id="PF07714">
    <property type="entry name" value="PK_Tyr_Ser-Thr"/>
    <property type="match status" value="1"/>
</dbReference>
<dbReference type="InterPro" id="IPR001611">
    <property type="entry name" value="Leu-rich_rpt"/>
</dbReference>
<keyword evidence="17" id="KW-0325">Glycoprotein</keyword>
<dbReference type="GO" id="GO:0005524">
    <property type="term" value="F:ATP binding"/>
    <property type="evidence" value="ECO:0007669"/>
    <property type="project" value="UniProtKB-UniRule"/>
</dbReference>
<name>A0AAV6LT78_9ERIC</name>
<feature type="signal peptide" evidence="23">
    <location>
        <begin position="1"/>
        <end position="30"/>
    </location>
</feature>
<evidence type="ECO:0000256" key="23">
    <source>
        <dbReference type="SAM" id="SignalP"/>
    </source>
</evidence>
<dbReference type="PROSITE" id="PS50011">
    <property type="entry name" value="PROTEIN_KINASE_DOM"/>
    <property type="match status" value="1"/>
</dbReference>
<comment type="catalytic activity">
    <reaction evidence="18">
        <text>L-threonyl-[protein] + ATP = O-phospho-L-threonyl-[protein] + ADP + H(+)</text>
        <dbReference type="Rhea" id="RHEA:46608"/>
        <dbReference type="Rhea" id="RHEA-COMP:11060"/>
        <dbReference type="Rhea" id="RHEA-COMP:11605"/>
        <dbReference type="ChEBI" id="CHEBI:15378"/>
        <dbReference type="ChEBI" id="CHEBI:30013"/>
        <dbReference type="ChEBI" id="CHEBI:30616"/>
        <dbReference type="ChEBI" id="CHEBI:61977"/>
        <dbReference type="ChEBI" id="CHEBI:456216"/>
        <dbReference type="EC" id="2.7.11.1"/>
    </reaction>
</comment>
<dbReference type="SUPFAM" id="SSF56112">
    <property type="entry name" value="Protein kinase-like (PK-like)"/>
    <property type="match status" value="1"/>
</dbReference>
<dbReference type="CDD" id="cd14066">
    <property type="entry name" value="STKc_IRAK"/>
    <property type="match status" value="1"/>
</dbReference>
<dbReference type="FunFam" id="1.10.510.10:FF:000198">
    <property type="entry name" value="receptor protein kinase TMK1"/>
    <property type="match status" value="1"/>
</dbReference>
<comment type="caution">
    <text evidence="25">The sequence shown here is derived from an EMBL/GenBank/DDBJ whole genome shotgun (WGS) entry which is preliminary data.</text>
</comment>
<dbReference type="InterPro" id="IPR001245">
    <property type="entry name" value="Ser-Thr/Tyr_kinase_cat_dom"/>
</dbReference>
<dbReference type="FunFam" id="3.80.10.10:FF:000129">
    <property type="entry name" value="Leucine-rich repeat receptor-like kinase"/>
    <property type="match status" value="1"/>
</dbReference>
<dbReference type="InterPro" id="IPR032675">
    <property type="entry name" value="LRR_dom_sf"/>
</dbReference>
<dbReference type="PANTHER" id="PTHR47986">
    <property type="entry name" value="OSJNBA0070M12.3 PROTEIN"/>
    <property type="match status" value="1"/>
</dbReference>
<feature type="compositionally biased region" description="Gly residues" evidence="21">
    <location>
        <begin position="493"/>
        <end position="508"/>
    </location>
</feature>
<gene>
    <name evidence="25" type="ORF">RHGRI_002685</name>
</gene>
<evidence type="ECO:0000256" key="19">
    <source>
        <dbReference type="ARBA" id="ARBA00048679"/>
    </source>
</evidence>
<dbReference type="InterPro" id="IPR003591">
    <property type="entry name" value="Leu-rich_rpt_typical-subtyp"/>
</dbReference>
<evidence type="ECO:0000256" key="12">
    <source>
        <dbReference type="ARBA" id="ARBA00022840"/>
    </source>
</evidence>
<dbReference type="InterPro" id="IPR008271">
    <property type="entry name" value="Ser/Thr_kinase_AS"/>
</dbReference>
<keyword evidence="9" id="KW-0677">Repeat</keyword>
<feature type="compositionally biased region" description="Polar residues" evidence="21">
    <location>
        <begin position="571"/>
        <end position="582"/>
    </location>
</feature>
<sequence>MVEHHQTHPTNFSFLFLLLTTSSLLHLSSAASTTVATSIASKDDATVMSKLAKSLTPTPAGWSTFNPCDWTGVACDSSGHVTSISLSSKSLSGQLPSELNLLSHLKSLSLQRNSLSGPLPSLSNLPSLQQAYLDNNNFTSIPSPFLTGLTSLQTLSLSENPNLPPWTLPETLADSTTLTTLYVGNSNLVGTMPNIFASLPSLQNLRLSYNNVTGALPPSFAKSGIQNLWLNNQRIGISGRIDVLGSMPQLSQVWLHQNQFSGPIPDLSQSTSLFDLSLRDNELTGPVPTSLTTLPKLVNVSLQNNKLQGPLPSFPSGVQVSLGETNNFCNPKPGPCDPQVTTLLEIAGGLGYPMGIAESWSGNNPCDGWKSVSCDSKGSVTVLNFGKQGWSGIISPAIANLTGLTTLLLNDNNLTGTIPPGLTKLAQLRLLDVSNNNISGEVPAFGSGVTVKISGNPLLGGKIVSAGNATSPSPSSSSSSSNSSSPSESSSGGTTGSSSGGTGTGTGTVGTRKSSTSPWVIVGSVIVAVIVIVILSLVVYIRVVKKRSRRSKWASKGKEKSKKGGGSGSEMPSQSSADNTDIQVHDGGNVAIPIEVLREVTNNFSDVNVLGRGGFGVVYRGQLQDGTQIAVKRMEAMVSSSKGISEFQAEIAVLSKVRHRHLVALHGFCINGSERLLVYEYMPQGTLAQHLFSEMGLPPLTWKQRVTIALDVARGVEYLHGLAQQSFIHRDLKPSNILLGDDMRAKVSDFGLVKNAPDGKCSVETRLAGTFGYLAPEYASTGRVTTKVDVFAFGVVLMEIITGRKALDESLPDENSHLVTWFRRVLILNNKDSIRKSLDPVLDPDEETFESICKVTELAGHCTAREPLQRPDMGHVVTVLSPLVEQWRPTSQEVEEDSFGIGFGMSLPQAIRQWQSSEGTTAIPSGYHYSYNTPTRTPEGISGVALGPRDGR</sequence>
<reference evidence="25" key="1">
    <citation type="submission" date="2020-08" db="EMBL/GenBank/DDBJ databases">
        <title>Plant Genome Project.</title>
        <authorList>
            <person name="Zhang R.-G."/>
        </authorList>
    </citation>
    <scope>NUCLEOTIDE SEQUENCE</scope>
    <source>
        <strain evidence="25">WSP0</strain>
        <tissue evidence="25">Leaf</tissue>
    </source>
</reference>
<evidence type="ECO:0000256" key="11">
    <source>
        <dbReference type="ARBA" id="ARBA00022777"/>
    </source>
</evidence>
<evidence type="ECO:0000256" key="2">
    <source>
        <dbReference type="ARBA" id="ARBA00008684"/>
    </source>
</evidence>
<dbReference type="GO" id="GO:0004674">
    <property type="term" value="F:protein serine/threonine kinase activity"/>
    <property type="evidence" value="ECO:0007669"/>
    <property type="project" value="UniProtKB-KW"/>
</dbReference>
<evidence type="ECO:0000256" key="15">
    <source>
        <dbReference type="ARBA" id="ARBA00023157"/>
    </source>
</evidence>
<feature type="region of interest" description="Disordered" evidence="21">
    <location>
        <begin position="464"/>
        <end position="514"/>
    </location>
</feature>
<evidence type="ECO:0000256" key="7">
    <source>
        <dbReference type="ARBA" id="ARBA00022692"/>
    </source>
</evidence>
<feature type="compositionally biased region" description="Low complexity" evidence="21">
    <location>
        <begin position="470"/>
        <end position="492"/>
    </location>
</feature>
<keyword evidence="7 22" id="KW-0812">Transmembrane</keyword>
<keyword evidence="10 20" id="KW-0547">Nucleotide-binding</keyword>
<comment type="subcellular location">
    <subcellularLocation>
        <location evidence="1">Membrane</location>
        <topology evidence="1">Single-pass membrane protein</topology>
    </subcellularLocation>
</comment>
<evidence type="ECO:0000256" key="9">
    <source>
        <dbReference type="ARBA" id="ARBA00022737"/>
    </source>
</evidence>
<dbReference type="InterPro" id="IPR000719">
    <property type="entry name" value="Prot_kinase_dom"/>
</dbReference>
<evidence type="ECO:0000256" key="5">
    <source>
        <dbReference type="ARBA" id="ARBA00022614"/>
    </source>
</evidence>
<dbReference type="Proteomes" id="UP000823749">
    <property type="component" value="Chromosome 1"/>
</dbReference>
<keyword evidence="14 22" id="KW-0472">Membrane</keyword>
<evidence type="ECO:0000256" key="10">
    <source>
        <dbReference type="ARBA" id="ARBA00022741"/>
    </source>
</evidence>
<keyword evidence="11" id="KW-0418">Kinase</keyword>
<dbReference type="GO" id="GO:0051707">
    <property type="term" value="P:response to other organism"/>
    <property type="evidence" value="ECO:0007669"/>
    <property type="project" value="UniProtKB-ARBA"/>
</dbReference>
<dbReference type="EC" id="2.7.11.1" evidence="3"/>
<feature type="domain" description="Protein kinase" evidence="24">
    <location>
        <begin position="604"/>
        <end position="884"/>
    </location>
</feature>
<evidence type="ECO:0000256" key="4">
    <source>
        <dbReference type="ARBA" id="ARBA00022527"/>
    </source>
</evidence>
<keyword evidence="12 20" id="KW-0067">ATP-binding</keyword>
<comment type="similarity">
    <text evidence="2">Belongs to the protein kinase superfamily. Ser/Thr protein kinase family.</text>
</comment>
<feature type="chain" id="PRO_5043753368" description="non-specific serine/threonine protein kinase" evidence="23">
    <location>
        <begin position="31"/>
        <end position="952"/>
    </location>
</feature>
<dbReference type="Gene3D" id="1.10.510.10">
    <property type="entry name" value="Transferase(Phosphotransferase) domain 1"/>
    <property type="match status" value="1"/>
</dbReference>
<dbReference type="EMBL" id="JACTNZ010000001">
    <property type="protein sequence ID" value="KAG5567207.1"/>
    <property type="molecule type" value="Genomic_DNA"/>
</dbReference>
<dbReference type="InterPro" id="IPR013210">
    <property type="entry name" value="LRR_N_plant-typ"/>
</dbReference>
<dbReference type="PANTHER" id="PTHR47986:SF9">
    <property type="entry name" value="RECEPTOR-LIKE KINASE TMK4"/>
    <property type="match status" value="1"/>
</dbReference>
<dbReference type="FunFam" id="3.30.200.20:FF:000226">
    <property type="entry name" value="receptor protein kinase TMK1"/>
    <property type="match status" value="1"/>
</dbReference>
<evidence type="ECO:0000256" key="8">
    <source>
        <dbReference type="ARBA" id="ARBA00022729"/>
    </source>
</evidence>
<evidence type="ECO:0000256" key="17">
    <source>
        <dbReference type="ARBA" id="ARBA00023180"/>
    </source>
</evidence>
<dbReference type="AlphaFoldDB" id="A0AAV6LT78"/>
<dbReference type="SMART" id="SM00220">
    <property type="entry name" value="S_TKc"/>
    <property type="match status" value="1"/>
</dbReference>
<proteinExistence type="inferred from homology"/>
<dbReference type="FunFam" id="3.80.10.10:FF:000190">
    <property type="entry name" value="Receptor-like kinase TMK4"/>
    <property type="match status" value="1"/>
</dbReference>
<dbReference type="Gene3D" id="3.30.200.20">
    <property type="entry name" value="Phosphorylase Kinase, domain 1"/>
    <property type="match status" value="1"/>
</dbReference>
<evidence type="ECO:0000256" key="18">
    <source>
        <dbReference type="ARBA" id="ARBA00047899"/>
    </source>
</evidence>
<evidence type="ECO:0000259" key="24">
    <source>
        <dbReference type="PROSITE" id="PS50011"/>
    </source>
</evidence>
<dbReference type="InterPro" id="IPR017441">
    <property type="entry name" value="Protein_kinase_ATP_BS"/>
</dbReference>
<accession>A0AAV6LT78</accession>
<evidence type="ECO:0000256" key="22">
    <source>
        <dbReference type="SAM" id="Phobius"/>
    </source>
</evidence>
<feature type="region of interest" description="Disordered" evidence="21">
    <location>
        <begin position="551"/>
        <end position="583"/>
    </location>
</feature>
<feature type="region of interest" description="Disordered" evidence="21">
    <location>
        <begin position="932"/>
        <end position="952"/>
    </location>
</feature>
<keyword evidence="4" id="KW-0723">Serine/threonine-protein kinase</keyword>
<evidence type="ECO:0000313" key="25">
    <source>
        <dbReference type="EMBL" id="KAG5567207.1"/>
    </source>
</evidence>
<dbReference type="Gene3D" id="3.80.10.10">
    <property type="entry name" value="Ribonuclease Inhibitor"/>
    <property type="match status" value="2"/>
</dbReference>
<protein>
    <recommendedName>
        <fullName evidence="3">non-specific serine/threonine protein kinase</fullName>
        <ecNumber evidence="3">2.7.11.1</ecNumber>
    </recommendedName>
</protein>
<feature type="binding site" evidence="20">
    <location>
        <position position="632"/>
    </location>
    <ligand>
        <name>ATP</name>
        <dbReference type="ChEBI" id="CHEBI:30616"/>
    </ligand>
</feature>
<keyword evidence="13 22" id="KW-1133">Transmembrane helix</keyword>
<evidence type="ECO:0000256" key="16">
    <source>
        <dbReference type="ARBA" id="ARBA00023170"/>
    </source>
</evidence>
<dbReference type="PROSITE" id="PS00107">
    <property type="entry name" value="PROTEIN_KINASE_ATP"/>
    <property type="match status" value="1"/>
</dbReference>
<evidence type="ECO:0000313" key="26">
    <source>
        <dbReference type="Proteomes" id="UP000823749"/>
    </source>
</evidence>
<dbReference type="PROSITE" id="PS00108">
    <property type="entry name" value="PROTEIN_KINASE_ST"/>
    <property type="match status" value="1"/>
</dbReference>
<keyword evidence="16" id="KW-0675">Receptor</keyword>
<keyword evidence="8 23" id="KW-0732">Signal</keyword>